<dbReference type="EMBL" id="JQ321839">
    <property type="protein sequence ID" value="AFA33957.1"/>
    <property type="molecule type" value="Genomic_DNA"/>
</dbReference>
<evidence type="ECO:0000256" key="7">
    <source>
        <dbReference type="ARBA" id="ARBA00022660"/>
    </source>
</evidence>
<evidence type="ECO:0000256" key="9">
    <source>
        <dbReference type="ARBA" id="ARBA00022792"/>
    </source>
</evidence>
<dbReference type="EC" id="7.1.1.2" evidence="4 18"/>
<evidence type="ECO:0000256" key="1">
    <source>
        <dbReference type="ARBA" id="ARBA00003257"/>
    </source>
</evidence>
<keyword evidence="7 18" id="KW-0679">Respiratory chain</keyword>
<organism evidence="20">
    <name type="scientific">Coccinella septempunctata</name>
    <name type="common">Seven-spotted ladybird beetle</name>
    <dbReference type="NCBI Taxonomy" id="41139"/>
    <lineage>
        <taxon>Eukaryota</taxon>
        <taxon>Metazoa</taxon>
        <taxon>Ecdysozoa</taxon>
        <taxon>Arthropoda</taxon>
        <taxon>Hexapoda</taxon>
        <taxon>Insecta</taxon>
        <taxon>Pterygota</taxon>
        <taxon>Neoptera</taxon>
        <taxon>Endopterygota</taxon>
        <taxon>Coleoptera</taxon>
        <taxon>Polyphaga</taxon>
        <taxon>Cucujiformia</taxon>
        <taxon>Coccinelloidea</taxon>
        <taxon>Coccinellidae</taxon>
        <taxon>Coccinellinae</taxon>
        <taxon>Coccinellini</taxon>
        <taxon>Coccinella</taxon>
    </lineage>
</organism>
<geneLocation type="mitochondrion" evidence="20"/>
<protein>
    <recommendedName>
        <fullName evidence="5 18">NADH-ubiquinone oxidoreductase chain 2</fullName>
        <ecNumber evidence="4 18">7.1.1.2</ecNumber>
    </recommendedName>
</protein>
<feature type="transmembrane region" description="Helical" evidence="18">
    <location>
        <begin position="313"/>
        <end position="333"/>
    </location>
</feature>
<evidence type="ECO:0000256" key="17">
    <source>
        <dbReference type="ARBA" id="ARBA00049551"/>
    </source>
</evidence>
<evidence type="ECO:0000256" key="12">
    <source>
        <dbReference type="ARBA" id="ARBA00022989"/>
    </source>
</evidence>
<comment type="function">
    <text evidence="1">Core subunit of the mitochondrial membrane respiratory chain NADH dehydrogenase (Complex I) that is believed to belong to the minimal assembly required for catalysis. Complex I functions in the transfer of electrons from NADH to the respiratory chain. The immediate electron acceptor for the enzyme is believed to be ubiquinone.</text>
</comment>
<dbReference type="PANTHER" id="PTHR46552:SF1">
    <property type="entry name" value="NADH-UBIQUINONE OXIDOREDUCTASE CHAIN 2"/>
    <property type="match status" value="1"/>
</dbReference>
<feature type="transmembrane region" description="Helical" evidence="18">
    <location>
        <begin position="93"/>
        <end position="112"/>
    </location>
</feature>
<feature type="transmembrane region" description="Helical" evidence="18">
    <location>
        <begin position="195"/>
        <end position="214"/>
    </location>
</feature>
<evidence type="ECO:0000256" key="16">
    <source>
        <dbReference type="ARBA" id="ARBA00023136"/>
    </source>
</evidence>
<feature type="transmembrane region" description="Helical" evidence="18">
    <location>
        <begin position="59"/>
        <end position="81"/>
    </location>
</feature>
<feature type="domain" description="NADH:quinone oxidoreductase/Mrp antiporter transmembrane" evidence="19">
    <location>
        <begin position="23"/>
        <end position="284"/>
    </location>
</feature>
<evidence type="ECO:0000256" key="4">
    <source>
        <dbReference type="ARBA" id="ARBA00012944"/>
    </source>
</evidence>
<name>I6NVI2_COCSE</name>
<keyword evidence="13 18" id="KW-0520">NAD</keyword>
<evidence type="ECO:0000256" key="13">
    <source>
        <dbReference type="ARBA" id="ARBA00023027"/>
    </source>
</evidence>
<evidence type="ECO:0000313" key="20">
    <source>
        <dbReference type="EMBL" id="AFA33957.1"/>
    </source>
</evidence>
<evidence type="ECO:0000256" key="6">
    <source>
        <dbReference type="ARBA" id="ARBA00022448"/>
    </source>
</evidence>
<keyword evidence="8 18" id="KW-0812">Transmembrane</keyword>
<evidence type="ECO:0000256" key="18">
    <source>
        <dbReference type="RuleBase" id="RU003403"/>
    </source>
</evidence>
<proteinExistence type="inferred from homology"/>
<dbReference type="InterPro" id="IPR050175">
    <property type="entry name" value="Complex_I_Subunit_2"/>
</dbReference>
<evidence type="ECO:0000256" key="5">
    <source>
        <dbReference type="ARBA" id="ARBA00021008"/>
    </source>
</evidence>
<evidence type="ECO:0000256" key="11">
    <source>
        <dbReference type="ARBA" id="ARBA00022982"/>
    </source>
</evidence>
<feature type="transmembrane region" description="Helical" evidence="18">
    <location>
        <begin position="235"/>
        <end position="256"/>
    </location>
</feature>
<keyword evidence="15 18" id="KW-0496">Mitochondrion</keyword>
<keyword evidence="6" id="KW-0813">Transport</keyword>
<feature type="transmembrane region" description="Helical" evidence="18">
    <location>
        <begin position="271"/>
        <end position="293"/>
    </location>
</feature>
<dbReference type="PRINTS" id="PR01436">
    <property type="entry name" value="NADHDHGNASE2"/>
</dbReference>
<evidence type="ECO:0000256" key="10">
    <source>
        <dbReference type="ARBA" id="ARBA00022967"/>
    </source>
</evidence>
<accession>I6NVI2</accession>
<evidence type="ECO:0000256" key="8">
    <source>
        <dbReference type="ARBA" id="ARBA00022692"/>
    </source>
</evidence>
<evidence type="ECO:0000259" key="19">
    <source>
        <dbReference type="Pfam" id="PF00361"/>
    </source>
</evidence>
<gene>
    <name evidence="20" type="primary">ND2</name>
</gene>
<comment type="similarity">
    <text evidence="3 18">Belongs to the complex I subunit 2 family.</text>
</comment>
<keyword evidence="10 18" id="KW-1278">Translocase</keyword>
<comment type="catalytic activity">
    <reaction evidence="17 18">
        <text>a ubiquinone + NADH + 5 H(+)(in) = a ubiquinol + NAD(+) + 4 H(+)(out)</text>
        <dbReference type="Rhea" id="RHEA:29091"/>
        <dbReference type="Rhea" id="RHEA-COMP:9565"/>
        <dbReference type="Rhea" id="RHEA-COMP:9566"/>
        <dbReference type="ChEBI" id="CHEBI:15378"/>
        <dbReference type="ChEBI" id="CHEBI:16389"/>
        <dbReference type="ChEBI" id="CHEBI:17976"/>
        <dbReference type="ChEBI" id="CHEBI:57540"/>
        <dbReference type="ChEBI" id="CHEBI:57945"/>
        <dbReference type="EC" id="7.1.1.2"/>
    </reaction>
</comment>
<reference evidence="20" key="1">
    <citation type="journal article" date="2012" name="Mitochondrial DNA">
        <title>Complete mitochondrial genome of the seven-spotted lady beetle, Coccinella septempunctata (Coleoptera: Coccinellidae).</title>
        <authorList>
            <person name="Kim M.J."/>
            <person name="Wan X."/>
            <person name="Kim I."/>
        </authorList>
    </citation>
    <scope>NUCLEOTIDE SEQUENCE</scope>
</reference>
<keyword evidence="9 18" id="KW-0999">Mitochondrion inner membrane</keyword>
<dbReference type="GO" id="GO:0005743">
    <property type="term" value="C:mitochondrial inner membrane"/>
    <property type="evidence" value="ECO:0007669"/>
    <property type="project" value="UniProtKB-SubCell"/>
</dbReference>
<evidence type="ECO:0000256" key="14">
    <source>
        <dbReference type="ARBA" id="ARBA00023075"/>
    </source>
</evidence>
<dbReference type="InterPro" id="IPR003917">
    <property type="entry name" value="NADH_UbQ_OxRdtase_chain2"/>
</dbReference>
<dbReference type="PANTHER" id="PTHR46552">
    <property type="entry name" value="NADH-UBIQUINONE OXIDOREDUCTASE CHAIN 2"/>
    <property type="match status" value="1"/>
</dbReference>
<dbReference type="GO" id="GO:0008137">
    <property type="term" value="F:NADH dehydrogenase (ubiquinone) activity"/>
    <property type="evidence" value="ECO:0007669"/>
    <property type="project" value="UniProtKB-EC"/>
</dbReference>
<dbReference type="GO" id="GO:0006120">
    <property type="term" value="P:mitochondrial electron transport, NADH to ubiquinone"/>
    <property type="evidence" value="ECO:0007669"/>
    <property type="project" value="InterPro"/>
</dbReference>
<keyword evidence="16 18" id="KW-0472">Membrane</keyword>
<dbReference type="InterPro" id="IPR001750">
    <property type="entry name" value="ND/Mrp_TM"/>
</dbReference>
<comment type="subcellular location">
    <subcellularLocation>
        <location evidence="2 18">Mitochondrion inner membrane</location>
        <topology evidence="2 18">Multi-pass membrane protein</topology>
    </subcellularLocation>
</comment>
<dbReference type="AlphaFoldDB" id="I6NVI2"/>
<keyword evidence="11 18" id="KW-0249">Electron transport</keyword>
<comment type="function">
    <text evidence="18">Core subunit of the mitochondrial membrane respiratory chain NADH dehydrogenase (Complex I) which catalyzes electron transfer from NADH through the respiratory chain, using ubiquinone as an electron acceptor. Essential for the catalytic activity and assembly of complex I.</text>
</comment>
<evidence type="ECO:0000256" key="3">
    <source>
        <dbReference type="ARBA" id="ARBA00007012"/>
    </source>
</evidence>
<evidence type="ECO:0000256" key="2">
    <source>
        <dbReference type="ARBA" id="ARBA00004448"/>
    </source>
</evidence>
<sequence length="336" mass="39665">MIKLMKSLFLIIMMLGTLISVSAYSWINVWIGLEMNLLAFIPLINSDNYKYSSETSMKYFLVQVSASMFIMFAILYSFFDLNSFDKLNEMSNFVFNCAVLMKMGAAPFHMWYPEVVWGMSWTNALLMLTWQKIAPMILIMYNFKMNTLFYLIILISMTVSGVKAWNQTSMKKILALSSINHMGWMMGMMFLNQSLWILYFIVYLFITTNLILVLKKYNINSTYELFSLMNLNKTTKFFFFMNLISLGGIPPFLGFFPKWMVLKILMENEMYFLAFLMIFLTLISLYVYIRMIFQPMTFKAPEKKNTFKNYDSFFIFVMNFINLAGLIIFTLIFNLY</sequence>
<keyword evidence="12 18" id="KW-1133">Transmembrane helix</keyword>
<evidence type="ECO:0000256" key="15">
    <source>
        <dbReference type="ARBA" id="ARBA00023128"/>
    </source>
</evidence>
<dbReference type="Pfam" id="PF00361">
    <property type="entry name" value="Proton_antipo_M"/>
    <property type="match status" value="1"/>
</dbReference>
<keyword evidence="14 18" id="KW-0830">Ubiquinone</keyword>